<dbReference type="Pfam" id="PF11072">
    <property type="entry name" value="DUF2859"/>
    <property type="match status" value="1"/>
</dbReference>
<keyword evidence="1" id="KW-0732">Signal</keyword>
<accession>A0ABW2IYG2</accession>
<reference evidence="3" key="1">
    <citation type="journal article" date="2019" name="Int. J. Syst. Evol. Microbiol.">
        <title>The Global Catalogue of Microorganisms (GCM) 10K type strain sequencing project: providing services to taxonomists for standard genome sequencing and annotation.</title>
        <authorList>
            <consortium name="The Broad Institute Genomics Platform"/>
            <consortium name="The Broad Institute Genome Sequencing Center for Infectious Disease"/>
            <person name="Wu L."/>
            <person name="Ma J."/>
        </authorList>
    </citation>
    <scope>NUCLEOTIDE SEQUENCE [LARGE SCALE GENOMIC DNA]</scope>
    <source>
        <strain evidence="3">CCUG 60559</strain>
    </source>
</reference>
<name>A0ABW2IYG2_9GAMM</name>
<gene>
    <name evidence="2" type="ORF">ACFQQA_16325</name>
</gene>
<dbReference type="InterPro" id="IPR021300">
    <property type="entry name" value="Integr_conj_element_PFL4695"/>
</dbReference>
<dbReference type="EMBL" id="JBHTBD010000009">
    <property type="protein sequence ID" value="MFC7296286.1"/>
    <property type="molecule type" value="Genomic_DNA"/>
</dbReference>
<evidence type="ECO:0000256" key="1">
    <source>
        <dbReference type="SAM" id="SignalP"/>
    </source>
</evidence>
<proteinExistence type="predicted"/>
<feature type="signal peptide" evidence="1">
    <location>
        <begin position="1"/>
        <end position="24"/>
    </location>
</feature>
<comment type="caution">
    <text evidence="2">The sequence shown here is derived from an EMBL/GenBank/DDBJ whole genome shotgun (WGS) entry which is preliminary data.</text>
</comment>
<sequence length="187" mass="20780">MGQYLKKAAIGIALASALVLPVHAGTMKEQLKGFYELEIIGDFGGQSAEPFLPTDSDFKEQLQKLKDERRGKRFLVSNLPVSSPSLTVGRVGPQEAAGIRYDMLSRPMFIIGYDSVSINWLKQNRRFLKEKRAIGLVVNVATVEEMNHLQSVAGEGILLQATNGEQMAKAINLRHYPFFVDQNGVMR</sequence>
<protein>
    <submittedName>
        <fullName evidence="2">PFL_4695 family integrating conjugative element protein</fullName>
    </submittedName>
</protein>
<dbReference type="RefSeq" id="WP_227521131.1">
    <property type="nucleotide sequence ID" value="NZ_JBHTBD010000009.1"/>
</dbReference>
<dbReference type="NCBIfam" id="TIGR03765">
    <property type="entry name" value="ICE_PFL_4695"/>
    <property type="match status" value="1"/>
</dbReference>
<keyword evidence="3" id="KW-1185">Reference proteome</keyword>
<dbReference type="Proteomes" id="UP001596506">
    <property type="component" value="Unassembled WGS sequence"/>
</dbReference>
<feature type="chain" id="PRO_5046360970" evidence="1">
    <location>
        <begin position="25"/>
        <end position="187"/>
    </location>
</feature>
<evidence type="ECO:0000313" key="3">
    <source>
        <dbReference type="Proteomes" id="UP001596506"/>
    </source>
</evidence>
<evidence type="ECO:0000313" key="2">
    <source>
        <dbReference type="EMBL" id="MFC7296286.1"/>
    </source>
</evidence>
<organism evidence="2 3">
    <name type="scientific">Marinobacter aromaticivorans</name>
    <dbReference type="NCBI Taxonomy" id="1494078"/>
    <lineage>
        <taxon>Bacteria</taxon>
        <taxon>Pseudomonadati</taxon>
        <taxon>Pseudomonadota</taxon>
        <taxon>Gammaproteobacteria</taxon>
        <taxon>Pseudomonadales</taxon>
        <taxon>Marinobacteraceae</taxon>
        <taxon>Marinobacter</taxon>
    </lineage>
</organism>